<feature type="non-terminal residue" evidence="3">
    <location>
        <position position="267"/>
    </location>
</feature>
<dbReference type="SUPFAM" id="SSF47353">
    <property type="entry name" value="Retrovirus capsid dimerization domain-like"/>
    <property type="match status" value="1"/>
</dbReference>
<feature type="domain" description="SCAN box" evidence="2">
    <location>
        <begin position="119"/>
        <end position="194"/>
    </location>
</feature>
<gene>
    <name evidence="3" type="ORF">M9458_004752</name>
</gene>
<evidence type="ECO:0000259" key="2">
    <source>
        <dbReference type="PROSITE" id="PS50804"/>
    </source>
</evidence>
<reference evidence="3 4" key="1">
    <citation type="submission" date="2024-05" db="EMBL/GenBank/DDBJ databases">
        <title>Genome sequencing and assembly of Indian major carp, Cirrhinus mrigala (Hamilton, 1822).</title>
        <authorList>
            <person name="Mohindra V."/>
            <person name="Chowdhury L.M."/>
            <person name="Lal K."/>
            <person name="Jena J.K."/>
        </authorList>
    </citation>
    <scope>NUCLEOTIDE SEQUENCE [LARGE SCALE GENOMIC DNA]</scope>
    <source>
        <strain evidence="3">CM1030</strain>
        <tissue evidence="3">Blood</tissue>
    </source>
</reference>
<dbReference type="EMBL" id="JAMKFB020000002">
    <property type="protein sequence ID" value="KAL0201565.1"/>
    <property type="molecule type" value="Genomic_DNA"/>
</dbReference>
<dbReference type="InterPro" id="IPR003309">
    <property type="entry name" value="SCAN_dom"/>
</dbReference>
<proteinExistence type="predicted"/>
<dbReference type="PROSITE" id="PS50804">
    <property type="entry name" value="SCAN_BOX"/>
    <property type="match status" value="1"/>
</dbReference>
<evidence type="ECO:0000256" key="1">
    <source>
        <dbReference type="SAM" id="MobiDB-lite"/>
    </source>
</evidence>
<dbReference type="PANTHER" id="PTHR46888:SF15">
    <property type="entry name" value="ZINC FINGER AND SCAN DOMAIN-CONTAINING PROTEIN 12-LIKE"/>
    <property type="match status" value="1"/>
</dbReference>
<protein>
    <recommendedName>
        <fullName evidence="2">SCAN box domain-containing protein</fullName>
    </recommendedName>
</protein>
<keyword evidence="4" id="KW-1185">Reference proteome</keyword>
<organism evidence="3 4">
    <name type="scientific">Cirrhinus mrigala</name>
    <name type="common">Mrigala</name>
    <dbReference type="NCBI Taxonomy" id="683832"/>
    <lineage>
        <taxon>Eukaryota</taxon>
        <taxon>Metazoa</taxon>
        <taxon>Chordata</taxon>
        <taxon>Craniata</taxon>
        <taxon>Vertebrata</taxon>
        <taxon>Euteleostomi</taxon>
        <taxon>Actinopterygii</taxon>
        <taxon>Neopterygii</taxon>
        <taxon>Teleostei</taxon>
        <taxon>Ostariophysi</taxon>
        <taxon>Cypriniformes</taxon>
        <taxon>Cyprinidae</taxon>
        <taxon>Labeoninae</taxon>
        <taxon>Labeonini</taxon>
        <taxon>Cirrhinus</taxon>
    </lineage>
</organism>
<dbReference type="Gene3D" id="1.10.4020.10">
    <property type="entry name" value="DNA breaking-rejoining enzymes"/>
    <property type="match status" value="1"/>
</dbReference>
<evidence type="ECO:0000313" key="3">
    <source>
        <dbReference type="EMBL" id="KAL0201565.1"/>
    </source>
</evidence>
<feature type="region of interest" description="Disordered" evidence="1">
    <location>
        <begin position="204"/>
        <end position="251"/>
    </location>
</feature>
<name>A0ABD0RTW2_CIRMR</name>
<dbReference type="AlphaFoldDB" id="A0ABD0RTW2"/>
<comment type="caution">
    <text evidence="3">The sequence shown here is derived from an EMBL/GenBank/DDBJ whole genome shotgun (WGS) entry which is preliminary data.</text>
</comment>
<dbReference type="Pfam" id="PF02023">
    <property type="entry name" value="SCAN"/>
    <property type="match status" value="1"/>
</dbReference>
<feature type="non-terminal residue" evidence="3">
    <location>
        <position position="1"/>
    </location>
</feature>
<dbReference type="InterPro" id="IPR038269">
    <property type="entry name" value="SCAN_sf"/>
</dbReference>
<evidence type="ECO:0000313" key="4">
    <source>
        <dbReference type="Proteomes" id="UP001529510"/>
    </source>
</evidence>
<dbReference type="Proteomes" id="UP001529510">
    <property type="component" value="Unassembled WGS sequence"/>
</dbReference>
<accession>A0ABD0RTW2</accession>
<dbReference type="PANTHER" id="PTHR46888">
    <property type="entry name" value="ZINC KNUCKLE DOMAINCONTAINING PROTEIN-RELATED"/>
    <property type="match status" value="1"/>
</dbReference>
<sequence>QQCFELLTEQHGQIQGYLAELRLPAAQNIPLPDPRVTAGPLLPKLTADDDIEAYLKMFESVARTEGWARGNWAAALAPLLSGEAQRAYFSLSASSQNNYNELKREILGRLGLSATTAEQRFHDWEYKARLPVRAQAADLMRLAEHWLLEESPSPAQVAERVVVDRMLRALPRSMRQAAGMRGPKTIAELIEAVELADATYHRGAGATIPRRVTQERRPPEGTPRPVHRPPSPRDEPMPTDPPSPPARAWMQAVWYTAKPQRGPLKSL</sequence>